<evidence type="ECO:0008006" key="3">
    <source>
        <dbReference type="Google" id="ProtNLM"/>
    </source>
</evidence>
<accession>A0A963Z340</accession>
<proteinExistence type="predicted"/>
<dbReference type="SUPFAM" id="SSF53850">
    <property type="entry name" value="Periplasmic binding protein-like II"/>
    <property type="match status" value="1"/>
</dbReference>
<gene>
    <name evidence="1" type="ORF">ACELLULO517_17085</name>
</gene>
<dbReference type="RefSeq" id="WP_227308614.1">
    <property type="nucleotide sequence ID" value="NZ_JAESVA010000005.1"/>
</dbReference>
<protein>
    <recommendedName>
        <fullName evidence="3">LysR substrate-binding domain-containing protein</fullName>
    </recommendedName>
</protein>
<comment type="caution">
    <text evidence="1">The sequence shown here is derived from an EMBL/GenBank/DDBJ whole genome shotgun (WGS) entry which is preliminary data.</text>
</comment>
<evidence type="ECO:0000313" key="1">
    <source>
        <dbReference type="EMBL" id="MCB8881962.1"/>
    </source>
</evidence>
<evidence type="ECO:0000313" key="2">
    <source>
        <dbReference type="Proteomes" id="UP000721844"/>
    </source>
</evidence>
<reference evidence="1 2" key="1">
    <citation type="journal article" date="2021" name="Microorganisms">
        <title>Acidisoma silvae sp. nov. and Acidisomacellulosilytica sp. nov., Two Acidophilic Bacteria Isolated from Decaying Wood, Hydrolyzing Cellulose and Producing Poly-3-hydroxybutyrate.</title>
        <authorList>
            <person name="Mieszkin S."/>
            <person name="Pouder E."/>
            <person name="Uroz S."/>
            <person name="Simon-Colin C."/>
            <person name="Alain K."/>
        </authorList>
    </citation>
    <scope>NUCLEOTIDE SEQUENCE [LARGE SCALE GENOMIC DNA]</scope>
    <source>
        <strain evidence="1 2">HW T5.17</strain>
    </source>
</reference>
<dbReference type="Proteomes" id="UP000721844">
    <property type="component" value="Unassembled WGS sequence"/>
</dbReference>
<dbReference type="AlphaFoldDB" id="A0A963Z340"/>
<dbReference type="Gene3D" id="3.40.190.290">
    <property type="match status" value="1"/>
</dbReference>
<organism evidence="1 2">
    <name type="scientific">Acidisoma cellulosilyticum</name>
    <dbReference type="NCBI Taxonomy" id="2802395"/>
    <lineage>
        <taxon>Bacteria</taxon>
        <taxon>Pseudomonadati</taxon>
        <taxon>Pseudomonadota</taxon>
        <taxon>Alphaproteobacteria</taxon>
        <taxon>Acetobacterales</taxon>
        <taxon>Acidocellaceae</taxon>
        <taxon>Acidisoma</taxon>
    </lineage>
</organism>
<sequence>MADGGYRAQPHIDSGRLVGCLADWIEPETALYLYYPSRKYISAGLRAVIAAMRVTA</sequence>
<dbReference type="EMBL" id="JAESVA010000005">
    <property type="protein sequence ID" value="MCB8881962.1"/>
    <property type="molecule type" value="Genomic_DNA"/>
</dbReference>
<keyword evidence="2" id="KW-1185">Reference proteome</keyword>
<name>A0A963Z340_9PROT</name>